<protein>
    <submittedName>
        <fullName evidence="2">Uncharacterized protein</fullName>
    </submittedName>
</protein>
<dbReference type="AlphaFoldDB" id="A0A841ATK8"/>
<dbReference type="Proteomes" id="UP000536685">
    <property type="component" value="Unassembled WGS sequence"/>
</dbReference>
<sequence length="47" mass="5149">MCEEECDSVGYRGYLPHWPCTMKVAGHAPARTGSEETRTAHDSPARG</sequence>
<name>A0A841ATK8_9MICO</name>
<organism evidence="2 3">
    <name type="scientific">Conyzicola lurida</name>
    <dbReference type="NCBI Taxonomy" id="1172621"/>
    <lineage>
        <taxon>Bacteria</taxon>
        <taxon>Bacillati</taxon>
        <taxon>Actinomycetota</taxon>
        <taxon>Actinomycetes</taxon>
        <taxon>Micrococcales</taxon>
        <taxon>Microbacteriaceae</taxon>
        <taxon>Conyzicola</taxon>
    </lineage>
</organism>
<keyword evidence="3" id="KW-1185">Reference proteome</keyword>
<proteinExistence type="predicted"/>
<evidence type="ECO:0000313" key="2">
    <source>
        <dbReference type="EMBL" id="MBB5844925.1"/>
    </source>
</evidence>
<gene>
    <name evidence="2" type="ORF">HD599_003248</name>
</gene>
<feature type="compositionally biased region" description="Basic and acidic residues" evidence="1">
    <location>
        <begin position="33"/>
        <end position="47"/>
    </location>
</feature>
<dbReference type="EMBL" id="JACHMJ010000001">
    <property type="protein sequence ID" value="MBB5844925.1"/>
    <property type="molecule type" value="Genomic_DNA"/>
</dbReference>
<reference evidence="2 3" key="1">
    <citation type="submission" date="2020-08" db="EMBL/GenBank/DDBJ databases">
        <title>Sequencing the genomes of 1000 actinobacteria strains.</title>
        <authorList>
            <person name="Klenk H.-P."/>
        </authorList>
    </citation>
    <scope>NUCLEOTIDE SEQUENCE [LARGE SCALE GENOMIC DNA]</scope>
    <source>
        <strain evidence="2 3">DSM 105784</strain>
    </source>
</reference>
<evidence type="ECO:0000256" key="1">
    <source>
        <dbReference type="SAM" id="MobiDB-lite"/>
    </source>
</evidence>
<evidence type="ECO:0000313" key="3">
    <source>
        <dbReference type="Proteomes" id="UP000536685"/>
    </source>
</evidence>
<accession>A0A841ATK8</accession>
<comment type="caution">
    <text evidence="2">The sequence shown here is derived from an EMBL/GenBank/DDBJ whole genome shotgun (WGS) entry which is preliminary data.</text>
</comment>
<feature type="region of interest" description="Disordered" evidence="1">
    <location>
        <begin position="26"/>
        <end position="47"/>
    </location>
</feature>